<accession>W6MCC3</accession>
<dbReference type="GO" id="GO:0016740">
    <property type="term" value="F:transferase activity"/>
    <property type="evidence" value="ECO:0007669"/>
    <property type="project" value="UniProtKB-KW"/>
</dbReference>
<dbReference type="GO" id="GO:0016226">
    <property type="term" value="P:iron-sulfur cluster assembly"/>
    <property type="evidence" value="ECO:0007669"/>
    <property type="project" value="TreeGrafter"/>
</dbReference>
<dbReference type="PANTHER" id="PTHR22602:SF0">
    <property type="entry name" value="TRANSFERASE CAF17, MITOCHONDRIAL-RELATED"/>
    <property type="match status" value="1"/>
</dbReference>
<comment type="caution">
    <text evidence="3">The sequence shown here is derived from an EMBL/GenBank/DDBJ whole genome shotgun (WGS) entry which is preliminary data.</text>
</comment>
<dbReference type="RefSeq" id="WP_053085243.1">
    <property type="nucleotide sequence ID" value="NZ_CBTJ020000027.1"/>
</dbReference>
<feature type="binding site" evidence="1">
    <location>
        <position position="184"/>
    </location>
    <ligand>
        <name>substrate</name>
    </ligand>
</feature>
<evidence type="ECO:0000256" key="1">
    <source>
        <dbReference type="PIRSR" id="PIRSR006487-1"/>
    </source>
</evidence>
<dbReference type="PIRSF" id="PIRSF006487">
    <property type="entry name" value="GcvT"/>
    <property type="match status" value="1"/>
</dbReference>
<dbReference type="SUPFAM" id="SSF103025">
    <property type="entry name" value="Folate-binding domain"/>
    <property type="match status" value="1"/>
</dbReference>
<name>W6MCC3_9GAMM</name>
<evidence type="ECO:0000256" key="2">
    <source>
        <dbReference type="SAM" id="MobiDB-lite"/>
    </source>
</evidence>
<dbReference type="NCBIfam" id="TIGR03317">
    <property type="entry name" value="ygfZ_signature"/>
    <property type="match status" value="1"/>
</dbReference>
<dbReference type="Gene3D" id="2.40.30.160">
    <property type="match status" value="1"/>
</dbReference>
<reference evidence="3" key="1">
    <citation type="submission" date="2013-07" db="EMBL/GenBank/DDBJ databases">
        <authorList>
            <person name="McIlroy S."/>
        </authorList>
    </citation>
    <scope>NUCLEOTIDE SEQUENCE [LARGE SCALE GENOMIC DNA]</scope>
    <source>
        <strain evidence="3">Run_A_D11</strain>
    </source>
</reference>
<dbReference type="STRING" id="1400863.BN873_210094"/>
<organism evidence="3 4">
    <name type="scientific">Candidatus Competibacter denitrificans Run_A_D11</name>
    <dbReference type="NCBI Taxonomy" id="1400863"/>
    <lineage>
        <taxon>Bacteria</taxon>
        <taxon>Pseudomonadati</taxon>
        <taxon>Pseudomonadota</taxon>
        <taxon>Gammaproteobacteria</taxon>
        <taxon>Candidatus Competibacteraceae</taxon>
        <taxon>Candidatus Competibacter</taxon>
    </lineage>
</organism>
<keyword evidence="3" id="KW-0808">Transferase</keyword>
<sequence>MNAEWSTFLARVGAVLAPNQVASFGRPDRELQQALTDDICCDLSHQGVMAARGPDSETFLQGQFTCDVRRVTAEHSLIGAYCTPKGRALACCRIFLHDQIHYLELPRSLLEPTLTRLRKYVMRAKTVLEDASDTMGRMGIAGPQTARLLNHHGLIVDETMAPDAVQQTNHLTLIRLPGPIPRFEIHGPAQQLAEVWQALSTSVAPVGAEAWRLLDILAGMPVVYPETVEAFVPQMLNLESLDGISFQKGCYTGQEIVARAHYLGKLKRGMVLARVDSPTPPHPGDSLFSSPAGSNQNAGQLVDAARHPNGGYAVLAVVLLEIANEGVLHLGDASGPPLRLEPLPYSVATTR</sequence>
<dbReference type="PANTHER" id="PTHR22602">
    <property type="entry name" value="TRANSFERASE CAF17, MITOCHONDRIAL-RELATED"/>
    <property type="match status" value="1"/>
</dbReference>
<dbReference type="Gene3D" id="3.30.70.1400">
    <property type="entry name" value="Aminomethyltransferase beta-barrel domains"/>
    <property type="match status" value="1"/>
</dbReference>
<dbReference type="InterPro" id="IPR017703">
    <property type="entry name" value="YgfZ/GCV_T_CS"/>
</dbReference>
<dbReference type="AlphaFoldDB" id="W6MCC3"/>
<reference evidence="3" key="2">
    <citation type="submission" date="2014-03" db="EMBL/GenBank/DDBJ databases">
        <title>Candidatus Competibacter-lineage genomes retrieved from metagenomes reveal functional metabolic diversity.</title>
        <authorList>
            <person name="McIlroy S.J."/>
            <person name="Albertsen M."/>
            <person name="Andresen E.K."/>
            <person name="Saunders A.M."/>
            <person name="Kristiansen R."/>
            <person name="Stokholm-Bjerregaard M."/>
            <person name="Nielsen K.L."/>
            <person name="Nielsen P.H."/>
        </authorList>
    </citation>
    <scope>NUCLEOTIDE SEQUENCE</scope>
    <source>
        <strain evidence="3">Run_A_D11</strain>
    </source>
</reference>
<dbReference type="Proteomes" id="UP000035760">
    <property type="component" value="Unassembled WGS sequence"/>
</dbReference>
<dbReference type="InterPro" id="IPR045179">
    <property type="entry name" value="YgfZ/GcvT"/>
</dbReference>
<dbReference type="SUPFAM" id="SSF101790">
    <property type="entry name" value="Aminomethyltransferase beta-barrel domain"/>
    <property type="match status" value="1"/>
</dbReference>
<keyword evidence="4" id="KW-1185">Reference proteome</keyword>
<proteinExistence type="predicted"/>
<evidence type="ECO:0000313" key="4">
    <source>
        <dbReference type="Proteomes" id="UP000035760"/>
    </source>
</evidence>
<dbReference type="OrthoDB" id="9796287at2"/>
<dbReference type="EMBL" id="CBTJ020000027">
    <property type="protein sequence ID" value="CDI01873.1"/>
    <property type="molecule type" value="Genomic_DNA"/>
</dbReference>
<dbReference type="Gene3D" id="3.30.70.1630">
    <property type="match status" value="1"/>
</dbReference>
<evidence type="ECO:0000313" key="3">
    <source>
        <dbReference type="EMBL" id="CDI01873.1"/>
    </source>
</evidence>
<dbReference type="InterPro" id="IPR029043">
    <property type="entry name" value="GcvT/YgfZ_C"/>
</dbReference>
<gene>
    <name evidence="3" type="ORF">BN873_210094</name>
</gene>
<protein>
    <submittedName>
        <fullName evidence="3">Glycine cleavage T protein (Aminomethyl transferase)</fullName>
    </submittedName>
</protein>
<feature type="region of interest" description="Disordered" evidence="2">
    <location>
        <begin position="274"/>
        <end position="295"/>
    </location>
</feature>